<dbReference type="InterPro" id="IPR038492">
    <property type="entry name" value="GBBH-like_N_sf"/>
</dbReference>
<accession>A0AA39R5E9</accession>
<feature type="domain" description="TauD/TfdA-like" evidence="8">
    <location>
        <begin position="247"/>
        <end position="443"/>
    </location>
</feature>
<keyword evidence="3" id="KW-0479">Metal-binding</keyword>
<evidence type="ECO:0000256" key="6">
    <source>
        <dbReference type="ARBA" id="ARBA00023004"/>
    </source>
</evidence>
<dbReference type="AlphaFoldDB" id="A0AA39R5E9"/>
<dbReference type="GO" id="GO:0017000">
    <property type="term" value="P:antibiotic biosynthetic process"/>
    <property type="evidence" value="ECO:0007669"/>
    <property type="project" value="UniProtKB-KW"/>
</dbReference>
<protein>
    <recommendedName>
        <fullName evidence="8">TauD/TfdA-like domain-containing protein</fullName>
    </recommendedName>
</protein>
<dbReference type="EMBL" id="JAFEKC020000007">
    <property type="protein sequence ID" value="KAK0513653.1"/>
    <property type="molecule type" value="Genomic_DNA"/>
</dbReference>
<dbReference type="Proteomes" id="UP001166286">
    <property type="component" value="Unassembled WGS sequence"/>
</dbReference>
<dbReference type="InterPro" id="IPR003819">
    <property type="entry name" value="TauD/TfdA-like"/>
</dbReference>
<organism evidence="9 10">
    <name type="scientific">Cladonia borealis</name>
    <dbReference type="NCBI Taxonomy" id="184061"/>
    <lineage>
        <taxon>Eukaryota</taxon>
        <taxon>Fungi</taxon>
        <taxon>Dikarya</taxon>
        <taxon>Ascomycota</taxon>
        <taxon>Pezizomycotina</taxon>
        <taxon>Lecanoromycetes</taxon>
        <taxon>OSLEUM clade</taxon>
        <taxon>Lecanoromycetidae</taxon>
        <taxon>Lecanorales</taxon>
        <taxon>Lecanorineae</taxon>
        <taxon>Cladoniaceae</taxon>
        <taxon>Cladonia</taxon>
    </lineage>
</organism>
<evidence type="ECO:0000256" key="3">
    <source>
        <dbReference type="ARBA" id="ARBA00022723"/>
    </source>
</evidence>
<dbReference type="Gene3D" id="3.30.2020.30">
    <property type="match status" value="1"/>
</dbReference>
<proteinExistence type="inferred from homology"/>
<dbReference type="PANTHER" id="PTHR10696:SF56">
    <property type="entry name" value="TAUD_TFDA-LIKE DOMAIN-CONTAINING PROTEIN"/>
    <property type="match status" value="1"/>
</dbReference>
<evidence type="ECO:0000256" key="2">
    <source>
        <dbReference type="ARBA" id="ARBA00008654"/>
    </source>
</evidence>
<keyword evidence="5" id="KW-0560">Oxidoreductase</keyword>
<keyword evidence="10" id="KW-1185">Reference proteome</keyword>
<dbReference type="PANTHER" id="PTHR10696">
    <property type="entry name" value="GAMMA-BUTYROBETAINE HYDROXYLASE-RELATED"/>
    <property type="match status" value="1"/>
</dbReference>
<keyword evidence="6" id="KW-0408">Iron</keyword>
<evidence type="ECO:0000256" key="7">
    <source>
        <dbReference type="ARBA" id="ARBA00023194"/>
    </source>
</evidence>
<evidence type="ECO:0000256" key="1">
    <source>
        <dbReference type="ARBA" id="ARBA00001954"/>
    </source>
</evidence>
<dbReference type="Pfam" id="PF02668">
    <property type="entry name" value="TauD"/>
    <property type="match status" value="1"/>
</dbReference>
<evidence type="ECO:0000256" key="5">
    <source>
        <dbReference type="ARBA" id="ARBA00023002"/>
    </source>
</evidence>
<reference evidence="9" key="1">
    <citation type="submission" date="2023-03" db="EMBL/GenBank/DDBJ databases">
        <title>Complete genome of Cladonia borealis.</title>
        <authorList>
            <person name="Park H."/>
        </authorList>
    </citation>
    <scope>NUCLEOTIDE SEQUENCE</scope>
    <source>
        <strain evidence="9">ANT050790</strain>
    </source>
</reference>
<dbReference type="InterPro" id="IPR042098">
    <property type="entry name" value="TauD-like_sf"/>
</dbReference>
<gene>
    <name evidence="9" type="ORF">JMJ35_004017</name>
</gene>
<dbReference type="GO" id="GO:0046872">
    <property type="term" value="F:metal ion binding"/>
    <property type="evidence" value="ECO:0007669"/>
    <property type="project" value="UniProtKB-KW"/>
</dbReference>
<comment type="cofactor">
    <cofactor evidence="1">
        <name>Fe(2+)</name>
        <dbReference type="ChEBI" id="CHEBI:29033"/>
    </cofactor>
</comment>
<sequence>MSHIKFLCRAKPGFLPLRSSSPQKQIHSKVPGAPINSLTLLPRKVLPWLTLCPTYGNSVRGFSTTNFENRALIDRCEISSGKDLLTVQFTESETYTFHAQWLNDAKCDDGPSRSATNAFCQRMPTASIEATRIIHRGAGSTLTVTWGDGSISEFPVIWLRTMAPLVAKVSMVKNPPIAKGWLAQSLKIPHVAYADVFNESFEQSTKTVVRILDELLDQSNAGIIKVVGLPAPDLASEREKKNTLVTKVLKHIFGSVFVHPRRGADQTFNVASHHKEDVKRAVGLPNYNTNEVLLPHVDHAHYENPIQVQGWYGLEGESENTFVSSLATLRTLKEESPDLFEHLCQAPAAFGRVVHYYSPPLYQATADTVVTMYPGTQQVKRVRWHPHLSGSLMTSFDRYDIARLAHQKFQEIMRRETHQLKVCLQPGDLYIWNNFTILHGRERVLKVPRTGVGQTVPEQVVVDKYRALKVWQLKNVIDEKWLVHVPTAQLQDLVKLTLHELE</sequence>
<evidence type="ECO:0000313" key="9">
    <source>
        <dbReference type="EMBL" id="KAK0513653.1"/>
    </source>
</evidence>
<keyword evidence="7" id="KW-0045">Antibiotic biosynthesis</keyword>
<dbReference type="Gene3D" id="3.60.130.10">
    <property type="entry name" value="Clavaminate synthase-like"/>
    <property type="match status" value="1"/>
</dbReference>
<evidence type="ECO:0000259" key="8">
    <source>
        <dbReference type="Pfam" id="PF02668"/>
    </source>
</evidence>
<name>A0AA39R5E9_9LECA</name>
<dbReference type="SUPFAM" id="SSF51197">
    <property type="entry name" value="Clavaminate synthase-like"/>
    <property type="match status" value="1"/>
</dbReference>
<evidence type="ECO:0000313" key="10">
    <source>
        <dbReference type="Proteomes" id="UP001166286"/>
    </source>
</evidence>
<comment type="caution">
    <text evidence="9">The sequence shown here is derived from an EMBL/GenBank/DDBJ whole genome shotgun (WGS) entry which is preliminary data.</text>
</comment>
<evidence type="ECO:0000256" key="4">
    <source>
        <dbReference type="ARBA" id="ARBA00022964"/>
    </source>
</evidence>
<keyword evidence="4" id="KW-0223">Dioxygenase</keyword>
<comment type="similarity">
    <text evidence="2">Belongs to the gamma-BBH/TMLD family.</text>
</comment>
<dbReference type="InterPro" id="IPR050411">
    <property type="entry name" value="AlphaKG_dependent_hydroxylases"/>
</dbReference>
<dbReference type="GO" id="GO:0051213">
    <property type="term" value="F:dioxygenase activity"/>
    <property type="evidence" value="ECO:0007669"/>
    <property type="project" value="UniProtKB-KW"/>
</dbReference>